<dbReference type="AlphaFoldDB" id="A0AAE1G1N5"/>
<comment type="caution">
    <text evidence="5">The sequence shown here is derived from an EMBL/GenBank/DDBJ whole genome shotgun (WGS) entry which is preliminary data.</text>
</comment>
<dbReference type="EMBL" id="JAWQEG010001180">
    <property type="protein sequence ID" value="KAK3881733.1"/>
    <property type="molecule type" value="Genomic_DNA"/>
</dbReference>
<keyword evidence="6" id="KW-1185">Reference proteome</keyword>
<sequence>MQLVVILAMAAMVAARPDFDFDVEDIHQDQDIGNGNVITGTYSWTSPEGTEYYVKYIADRHGYRVVDSNAVPATANGVRANGAQGAFSSEEDFSSESDENDSFFDDRK</sequence>
<evidence type="ECO:0000256" key="3">
    <source>
        <dbReference type="SAM" id="MobiDB-lite"/>
    </source>
</evidence>
<feature type="signal peptide" evidence="4">
    <location>
        <begin position="1"/>
        <end position="15"/>
    </location>
</feature>
<feature type="compositionally biased region" description="Acidic residues" evidence="3">
    <location>
        <begin position="89"/>
        <end position="108"/>
    </location>
</feature>
<dbReference type="InterPro" id="IPR000618">
    <property type="entry name" value="Insect_cuticle"/>
</dbReference>
<dbReference type="PROSITE" id="PS51155">
    <property type="entry name" value="CHIT_BIND_RR_2"/>
    <property type="match status" value="1"/>
</dbReference>
<dbReference type="Pfam" id="PF00379">
    <property type="entry name" value="Chitin_bind_4"/>
    <property type="match status" value="1"/>
</dbReference>
<evidence type="ECO:0000256" key="2">
    <source>
        <dbReference type="PROSITE-ProRule" id="PRU00497"/>
    </source>
</evidence>
<evidence type="ECO:0000313" key="6">
    <source>
        <dbReference type="Proteomes" id="UP001286313"/>
    </source>
</evidence>
<evidence type="ECO:0000256" key="1">
    <source>
        <dbReference type="ARBA" id="ARBA00022460"/>
    </source>
</evidence>
<organism evidence="5 6">
    <name type="scientific">Petrolisthes cinctipes</name>
    <name type="common">Flat porcelain crab</name>
    <dbReference type="NCBI Taxonomy" id="88211"/>
    <lineage>
        <taxon>Eukaryota</taxon>
        <taxon>Metazoa</taxon>
        <taxon>Ecdysozoa</taxon>
        <taxon>Arthropoda</taxon>
        <taxon>Crustacea</taxon>
        <taxon>Multicrustacea</taxon>
        <taxon>Malacostraca</taxon>
        <taxon>Eumalacostraca</taxon>
        <taxon>Eucarida</taxon>
        <taxon>Decapoda</taxon>
        <taxon>Pleocyemata</taxon>
        <taxon>Anomura</taxon>
        <taxon>Galatheoidea</taxon>
        <taxon>Porcellanidae</taxon>
        <taxon>Petrolisthes</taxon>
    </lineage>
</organism>
<reference evidence="5" key="1">
    <citation type="submission" date="2023-10" db="EMBL/GenBank/DDBJ databases">
        <title>Genome assemblies of two species of porcelain crab, Petrolisthes cinctipes and Petrolisthes manimaculis (Anomura: Porcellanidae).</title>
        <authorList>
            <person name="Angst P."/>
        </authorList>
    </citation>
    <scope>NUCLEOTIDE SEQUENCE</scope>
    <source>
        <strain evidence="5">PB745_01</strain>
        <tissue evidence="5">Gill</tissue>
    </source>
</reference>
<dbReference type="Proteomes" id="UP001286313">
    <property type="component" value="Unassembled WGS sequence"/>
</dbReference>
<gene>
    <name evidence="5" type="ORF">Pcinc_013847</name>
</gene>
<evidence type="ECO:0000256" key="4">
    <source>
        <dbReference type="SAM" id="SignalP"/>
    </source>
</evidence>
<dbReference type="PROSITE" id="PS00233">
    <property type="entry name" value="CHIT_BIND_RR_1"/>
    <property type="match status" value="1"/>
</dbReference>
<dbReference type="InterPro" id="IPR031311">
    <property type="entry name" value="CHIT_BIND_RR_consensus"/>
</dbReference>
<name>A0AAE1G1N5_PETCI</name>
<evidence type="ECO:0000313" key="5">
    <source>
        <dbReference type="EMBL" id="KAK3881733.1"/>
    </source>
</evidence>
<proteinExistence type="predicted"/>
<keyword evidence="1 2" id="KW-0193">Cuticle</keyword>
<feature type="chain" id="PRO_5042093061" evidence="4">
    <location>
        <begin position="16"/>
        <end position="108"/>
    </location>
</feature>
<feature type="region of interest" description="Disordered" evidence="3">
    <location>
        <begin position="82"/>
        <end position="108"/>
    </location>
</feature>
<keyword evidence="4" id="KW-0732">Signal</keyword>
<dbReference type="GO" id="GO:0042302">
    <property type="term" value="F:structural constituent of cuticle"/>
    <property type="evidence" value="ECO:0007669"/>
    <property type="project" value="UniProtKB-UniRule"/>
</dbReference>
<accession>A0AAE1G1N5</accession>
<protein>
    <submittedName>
        <fullName evidence="5">Uncharacterized protein</fullName>
    </submittedName>
</protein>